<dbReference type="PANTHER" id="PTHR47634">
    <property type="entry name" value="PROTEIN KINASE DOMAIN-CONTAINING PROTEIN-RELATED"/>
    <property type="match status" value="1"/>
</dbReference>
<dbReference type="InterPro" id="IPR017441">
    <property type="entry name" value="Protein_kinase_ATP_BS"/>
</dbReference>
<proteinExistence type="predicted"/>
<dbReference type="EC" id="2.7.11.1" evidence="1"/>
<evidence type="ECO:0000313" key="11">
    <source>
        <dbReference type="Proteomes" id="UP001219355"/>
    </source>
</evidence>
<dbReference type="GO" id="GO:0004674">
    <property type="term" value="F:protein serine/threonine kinase activity"/>
    <property type="evidence" value="ECO:0007669"/>
    <property type="project" value="UniProtKB-KW"/>
</dbReference>
<gene>
    <name evidence="10" type="ORF">PRK78_005693</name>
</gene>
<evidence type="ECO:0000256" key="1">
    <source>
        <dbReference type="ARBA" id="ARBA00012513"/>
    </source>
</evidence>
<protein>
    <recommendedName>
        <fullName evidence="1">non-specific serine/threonine protein kinase</fullName>
        <ecNumber evidence="1">2.7.11.1</ecNumber>
    </recommendedName>
</protein>
<comment type="catalytic activity">
    <reaction evidence="7">
        <text>L-threonyl-[protein] + ATP = O-phospho-L-threonyl-[protein] + ADP + H(+)</text>
        <dbReference type="Rhea" id="RHEA:46608"/>
        <dbReference type="Rhea" id="RHEA-COMP:11060"/>
        <dbReference type="Rhea" id="RHEA-COMP:11605"/>
        <dbReference type="ChEBI" id="CHEBI:15378"/>
        <dbReference type="ChEBI" id="CHEBI:30013"/>
        <dbReference type="ChEBI" id="CHEBI:30616"/>
        <dbReference type="ChEBI" id="CHEBI:61977"/>
        <dbReference type="ChEBI" id="CHEBI:456216"/>
        <dbReference type="EC" id="2.7.11.1"/>
    </reaction>
</comment>
<keyword evidence="11" id="KW-1185">Reference proteome</keyword>
<dbReference type="Gene3D" id="3.30.200.20">
    <property type="entry name" value="Phosphorylase Kinase, domain 1"/>
    <property type="match status" value="1"/>
</dbReference>
<accession>A0AAF0IKA6</accession>
<reference evidence="10" key="1">
    <citation type="submission" date="2023-03" db="EMBL/GenBank/DDBJ databases">
        <title>Emydomyces testavorans Genome Sequence.</title>
        <authorList>
            <person name="Hoyer L."/>
        </authorList>
    </citation>
    <scope>NUCLEOTIDE SEQUENCE</scope>
    <source>
        <strain evidence="10">16-2883</strain>
    </source>
</reference>
<comment type="catalytic activity">
    <reaction evidence="8">
        <text>L-seryl-[protein] + ATP = O-phospho-L-seryl-[protein] + ADP + H(+)</text>
        <dbReference type="Rhea" id="RHEA:17989"/>
        <dbReference type="Rhea" id="RHEA-COMP:9863"/>
        <dbReference type="Rhea" id="RHEA-COMP:11604"/>
        <dbReference type="ChEBI" id="CHEBI:15378"/>
        <dbReference type="ChEBI" id="CHEBI:29999"/>
        <dbReference type="ChEBI" id="CHEBI:30616"/>
        <dbReference type="ChEBI" id="CHEBI:83421"/>
        <dbReference type="ChEBI" id="CHEBI:456216"/>
        <dbReference type="EC" id="2.7.11.1"/>
    </reaction>
</comment>
<dbReference type="SUPFAM" id="SSF56112">
    <property type="entry name" value="Protein kinase-like (PK-like)"/>
    <property type="match status" value="1"/>
</dbReference>
<dbReference type="GO" id="GO:0050684">
    <property type="term" value="P:regulation of mRNA processing"/>
    <property type="evidence" value="ECO:0007669"/>
    <property type="project" value="TreeGrafter"/>
</dbReference>
<keyword evidence="4 9" id="KW-0547">Nucleotide-binding</keyword>
<evidence type="ECO:0000256" key="2">
    <source>
        <dbReference type="ARBA" id="ARBA00022527"/>
    </source>
</evidence>
<keyword evidence="3" id="KW-0808">Transferase</keyword>
<name>A0AAF0IKA6_9EURO</name>
<evidence type="ECO:0000313" key="10">
    <source>
        <dbReference type="EMBL" id="WEW60208.1"/>
    </source>
</evidence>
<dbReference type="AlphaFoldDB" id="A0AAF0IKA6"/>
<dbReference type="PANTHER" id="PTHR47634:SF9">
    <property type="entry name" value="PROTEIN KINASE DOMAIN-CONTAINING PROTEIN-RELATED"/>
    <property type="match status" value="1"/>
</dbReference>
<dbReference type="EMBL" id="CP120629">
    <property type="protein sequence ID" value="WEW60208.1"/>
    <property type="molecule type" value="Genomic_DNA"/>
</dbReference>
<evidence type="ECO:0000256" key="6">
    <source>
        <dbReference type="ARBA" id="ARBA00022840"/>
    </source>
</evidence>
<dbReference type="GO" id="GO:0000245">
    <property type="term" value="P:spliceosomal complex assembly"/>
    <property type="evidence" value="ECO:0007669"/>
    <property type="project" value="TreeGrafter"/>
</dbReference>
<dbReference type="Proteomes" id="UP001219355">
    <property type="component" value="Chromosome 3"/>
</dbReference>
<keyword evidence="6 9" id="KW-0067">ATP-binding</keyword>
<evidence type="ECO:0000256" key="9">
    <source>
        <dbReference type="PROSITE-ProRule" id="PRU10141"/>
    </source>
</evidence>
<keyword evidence="5" id="KW-0418">Kinase</keyword>
<dbReference type="PROSITE" id="PS00107">
    <property type="entry name" value="PROTEIN_KINASE_ATP"/>
    <property type="match status" value="1"/>
</dbReference>
<dbReference type="InterPro" id="IPR051334">
    <property type="entry name" value="SRPK"/>
</dbReference>
<evidence type="ECO:0000256" key="3">
    <source>
        <dbReference type="ARBA" id="ARBA00022679"/>
    </source>
</evidence>
<feature type="binding site" evidence="9">
    <location>
        <position position="110"/>
    </location>
    <ligand>
        <name>ATP</name>
        <dbReference type="ChEBI" id="CHEBI:30616"/>
    </ligand>
</feature>
<evidence type="ECO:0000256" key="7">
    <source>
        <dbReference type="ARBA" id="ARBA00047899"/>
    </source>
</evidence>
<keyword evidence="2" id="KW-0723">Serine/threonine-protein kinase</keyword>
<dbReference type="GO" id="GO:0005524">
    <property type="term" value="F:ATP binding"/>
    <property type="evidence" value="ECO:0007669"/>
    <property type="project" value="UniProtKB-UniRule"/>
</dbReference>
<dbReference type="InterPro" id="IPR011009">
    <property type="entry name" value="Kinase-like_dom_sf"/>
</dbReference>
<organism evidence="10 11">
    <name type="scientific">Emydomyces testavorans</name>
    <dbReference type="NCBI Taxonomy" id="2070801"/>
    <lineage>
        <taxon>Eukaryota</taxon>
        <taxon>Fungi</taxon>
        <taxon>Dikarya</taxon>
        <taxon>Ascomycota</taxon>
        <taxon>Pezizomycotina</taxon>
        <taxon>Eurotiomycetes</taxon>
        <taxon>Eurotiomycetidae</taxon>
        <taxon>Onygenales</taxon>
        <taxon>Nannizziopsiaceae</taxon>
        <taxon>Emydomyces</taxon>
    </lineage>
</organism>
<evidence type="ECO:0000256" key="4">
    <source>
        <dbReference type="ARBA" id="ARBA00022741"/>
    </source>
</evidence>
<sequence length="130" mass="14742">MSSFLARLGLWPFVSRYLPQRASQLPRAPILAPSFTSPLTIPTTGFEEINISQKIEEEQLPTYKQDKYYPAEIGQILKDKYQIVGKLGYGGSSTVWLSRDLEKCQHVVLKLFVNDSQKGNNVIPTQLAWI</sequence>
<evidence type="ECO:0000256" key="5">
    <source>
        <dbReference type="ARBA" id="ARBA00022777"/>
    </source>
</evidence>
<evidence type="ECO:0000256" key="8">
    <source>
        <dbReference type="ARBA" id="ARBA00048679"/>
    </source>
</evidence>